<evidence type="ECO:0000313" key="3">
    <source>
        <dbReference type="Proteomes" id="UP001280629"/>
    </source>
</evidence>
<name>A0ABU4G2W2_9BACL</name>
<organism evidence="2 3">
    <name type="scientific">Sporosarcina aquimarina</name>
    <dbReference type="NCBI Taxonomy" id="114975"/>
    <lineage>
        <taxon>Bacteria</taxon>
        <taxon>Bacillati</taxon>
        <taxon>Bacillota</taxon>
        <taxon>Bacilli</taxon>
        <taxon>Bacillales</taxon>
        <taxon>Caryophanaceae</taxon>
        <taxon>Sporosarcina</taxon>
    </lineage>
</organism>
<feature type="compositionally biased region" description="Basic and acidic residues" evidence="1">
    <location>
        <begin position="28"/>
        <end position="46"/>
    </location>
</feature>
<dbReference type="EMBL" id="JAUBDH010000012">
    <property type="protein sequence ID" value="MDW0111303.1"/>
    <property type="molecule type" value="Genomic_DNA"/>
</dbReference>
<sequence>MPEEKQPHEKLTDKNNHLSSAQEVEYANEFKRADEAAESEKEGKKE</sequence>
<feature type="compositionally biased region" description="Basic and acidic residues" evidence="1">
    <location>
        <begin position="1"/>
        <end position="16"/>
    </location>
</feature>
<gene>
    <name evidence="2" type="ORF">QT716_14860</name>
</gene>
<evidence type="ECO:0000313" key="2">
    <source>
        <dbReference type="EMBL" id="MDW0111303.1"/>
    </source>
</evidence>
<proteinExistence type="predicted"/>
<keyword evidence="3" id="KW-1185">Reference proteome</keyword>
<comment type="caution">
    <text evidence="2">The sequence shown here is derived from an EMBL/GenBank/DDBJ whole genome shotgun (WGS) entry which is preliminary data.</text>
</comment>
<accession>A0ABU4G2W2</accession>
<feature type="region of interest" description="Disordered" evidence="1">
    <location>
        <begin position="1"/>
        <end position="46"/>
    </location>
</feature>
<reference evidence="2 3" key="1">
    <citation type="submission" date="2023-06" db="EMBL/GenBank/DDBJ databases">
        <title>Sporosarcina sp. nov., isolated from Korean traditional fermented seafood 'Jeotgal'.</title>
        <authorList>
            <person name="Yang A.-I."/>
            <person name="Shin N.-R."/>
        </authorList>
    </citation>
    <scope>NUCLEOTIDE SEQUENCE [LARGE SCALE GENOMIC DNA]</scope>
    <source>
        <strain evidence="2 3">KCTC3840</strain>
    </source>
</reference>
<evidence type="ECO:0000256" key="1">
    <source>
        <dbReference type="SAM" id="MobiDB-lite"/>
    </source>
</evidence>
<dbReference type="Proteomes" id="UP001280629">
    <property type="component" value="Unassembled WGS sequence"/>
</dbReference>
<dbReference type="Pfam" id="PF14152">
    <property type="entry name" value="YfhE"/>
    <property type="match status" value="1"/>
</dbReference>
<dbReference type="RefSeq" id="WP_317936947.1">
    <property type="nucleotide sequence ID" value="NZ_JAUBDH010000012.1"/>
</dbReference>
<protein>
    <submittedName>
        <fullName evidence="2">YfhE family protein</fullName>
    </submittedName>
</protein>
<dbReference type="InterPro" id="IPR025437">
    <property type="entry name" value="YfhE-like"/>
</dbReference>